<evidence type="ECO:0000256" key="5">
    <source>
        <dbReference type="PIRSR" id="PIRSR639126-1"/>
    </source>
</evidence>
<feature type="compositionally biased region" description="Low complexity" evidence="7">
    <location>
        <begin position="218"/>
        <end position="227"/>
    </location>
</feature>
<evidence type="ECO:0000259" key="9">
    <source>
        <dbReference type="Pfam" id="PF06094"/>
    </source>
</evidence>
<dbReference type="GO" id="GO:0061929">
    <property type="term" value="F:gamma-glutamylaminecyclotransferase activity"/>
    <property type="evidence" value="ECO:0007669"/>
    <property type="project" value="UniProtKB-UniRule"/>
</dbReference>
<dbReference type="InterPro" id="IPR036568">
    <property type="entry name" value="GGCT-like_sf"/>
</dbReference>
<feature type="active site" description="Proton acceptor" evidence="5">
    <location>
        <position position="101"/>
    </location>
</feature>
<dbReference type="Ensembl" id="ENSCCRT00000063240.2">
    <property type="protein sequence ID" value="ENSCCRP00000058352.2"/>
    <property type="gene ID" value="ENSCCRG00000031297.2"/>
</dbReference>
<feature type="chain" id="PRO_5039938889" description="Gamma-glutamylaminecyclotransferase" evidence="8">
    <location>
        <begin position="17"/>
        <end position="241"/>
    </location>
</feature>
<evidence type="ECO:0000256" key="3">
    <source>
        <dbReference type="ARBA" id="ARBA00023239"/>
    </source>
</evidence>
<keyword evidence="8" id="KW-0732">Signal</keyword>
<reference evidence="10" key="2">
    <citation type="submission" date="2025-09" db="UniProtKB">
        <authorList>
            <consortium name="Ensembl"/>
        </authorList>
    </citation>
    <scope>IDENTIFICATION</scope>
</reference>
<dbReference type="InterPro" id="IPR039126">
    <property type="entry name" value="GGACT"/>
</dbReference>
<keyword evidence="3 6" id="KW-0456">Lyase</keyword>
<dbReference type="InterPro" id="IPR013024">
    <property type="entry name" value="GGCT-like"/>
</dbReference>
<protein>
    <recommendedName>
        <fullName evidence="6">Gamma-glutamylaminecyclotransferase</fullName>
        <ecNumber evidence="6">4.3.2.8</ecNumber>
    </recommendedName>
</protein>
<dbReference type="GeneTree" id="ENSGT00390000010543"/>
<dbReference type="Pfam" id="PF06094">
    <property type="entry name" value="GGACT"/>
    <property type="match status" value="1"/>
</dbReference>
<dbReference type="EC" id="4.3.2.8" evidence="6"/>
<evidence type="ECO:0000256" key="4">
    <source>
        <dbReference type="ARBA" id="ARBA00057733"/>
    </source>
</evidence>
<evidence type="ECO:0000256" key="1">
    <source>
        <dbReference type="ARBA" id="ARBA00001684"/>
    </source>
</evidence>
<dbReference type="FunFam" id="3.10.490.10:FF:000008">
    <property type="entry name" value="Gamma-glutamylaminecyclotransferase A"/>
    <property type="match status" value="1"/>
</dbReference>
<dbReference type="InterPro" id="IPR009288">
    <property type="entry name" value="AIG2-like_dom"/>
</dbReference>
<dbReference type="Gene3D" id="3.10.490.10">
    <property type="entry name" value="Gamma-glutamyl cyclotransferase-like"/>
    <property type="match status" value="1"/>
</dbReference>
<feature type="domain" description="Gamma-glutamylcyclotransferase AIG2-like" evidence="9">
    <location>
        <begin position="23"/>
        <end position="152"/>
    </location>
</feature>
<dbReference type="GO" id="GO:0042219">
    <property type="term" value="P:modified amino acid catabolic process"/>
    <property type="evidence" value="ECO:0007669"/>
    <property type="project" value="UniProtKB-UniRule"/>
</dbReference>
<evidence type="ECO:0000256" key="2">
    <source>
        <dbReference type="ARBA" id="ARBA00008861"/>
    </source>
</evidence>
<comment type="catalytic activity">
    <reaction evidence="1 6">
        <text>epsilon-(gamma-L-glutamyl)-L-lysine = 5-oxo-L-proline + L-lysine</text>
        <dbReference type="Rhea" id="RHEA:16961"/>
        <dbReference type="ChEBI" id="CHEBI:32551"/>
        <dbReference type="ChEBI" id="CHEBI:58402"/>
        <dbReference type="ChEBI" id="CHEBI:133752"/>
        <dbReference type="EC" id="4.3.2.8"/>
    </reaction>
</comment>
<comment type="function">
    <text evidence="4">May contribute to degradation of proteins cross-linked by transglutaminases by degrading the cross-link between a lysine and a glutamic acid residue. Catalyzes the formation of 5-oxo-L-proline from L-gamma-glutamyl-L-epsilon-lysine.</text>
</comment>
<feature type="signal peptide" evidence="8">
    <location>
        <begin position="1"/>
        <end position="16"/>
    </location>
</feature>
<evidence type="ECO:0000313" key="10">
    <source>
        <dbReference type="Ensembl" id="ENSCCRP00000058352.2"/>
    </source>
</evidence>
<evidence type="ECO:0000313" key="11">
    <source>
        <dbReference type="Proteomes" id="UP001108240"/>
    </source>
</evidence>
<dbReference type="GO" id="GO:0005829">
    <property type="term" value="C:cytosol"/>
    <property type="evidence" value="ECO:0007669"/>
    <property type="project" value="TreeGrafter"/>
</dbReference>
<dbReference type="CDD" id="cd06661">
    <property type="entry name" value="GGCT_like"/>
    <property type="match status" value="1"/>
</dbReference>
<name>A0A8C1D6K8_CYPCA</name>
<evidence type="ECO:0000256" key="6">
    <source>
        <dbReference type="RuleBase" id="RU367036"/>
    </source>
</evidence>
<accession>A0A8C1D6K8</accession>
<dbReference type="PANTHER" id="PTHR12510:SF4">
    <property type="entry name" value="GAMMA-GLUTAMYLAMINECYCLOTRANSFERASE"/>
    <property type="match status" value="1"/>
</dbReference>
<dbReference type="AlphaFoldDB" id="A0A8C1D6K8"/>
<evidence type="ECO:0000256" key="8">
    <source>
        <dbReference type="SAM" id="SignalP"/>
    </source>
</evidence>
<reference evidence="10" key="1">
    <citation type="submission" date="2025-08" db="UniProtKB">
        <authorList>
            <consortium name="Ensembl"/>
        </authorList>
    </citation>
    <scope>IDENTIFICATION</scope>
</reference>
<proteinExistence type="inferred from homology"/>
<keyword evidence="11" id="KW-1185">Reference proteome</keyword>
<comment type="similarity">
    <text evidence="2 6">Belongs to the gamma-glutamylcyclotransferase family.</text>
</comment>
<dbReference type="SUPFAM" id="SSF110857">
    <property type="entry name" value="Gamma-glutamyl cyclotransferase-like"/>
    <property type="match status" value="1"/>
</dbReference>
<sequence length="241" mass="27482">MKVFIILSLIIKVVCPAVHMHHVFVYGTLKKGQPNHSIINNRTIGQAEFLAHARTVERYPLVIATKNNYPFLLNVPGTGQRVHGELYSVDQKMLDFLDEFEECPELYQRTKVRLEVQDGDGDVENTLKPEAFLYSRNKYEPEWLQKPTYENYDTNVRDHRSYHNSRMLVSGATLVHMYLCCTKTLQASVCFLRHRPHPAPPAGPWCAGITQGILQTHPGSPASSGLRSRARRGRADLYQAH</sequence>
<dbReference type="PANTHER" id="PTHR12510">
    <property type="entry name" value="TROPONIN C-AKIN-1 PROTEIN"/>
    <property type="match status" value="1"/>
</dbReference>
<organism evidence="10 11">
    <name type="scientific">Cyprinus carpio carpio</name>
    <dbReference type="NCBI Taxonomy" id="630221"/>
    <lineage>
        <taxon>Eukaryota</taxon>
        <taxon>Metazoa</taxon>
        <taxon>Chordata</taxon>
        <taxon>Craniata</taxon>
        <taxon>Vertebrata</taxon>
        <taxon>Euteleostomi</taxon>
        <taxon>Actinopterygii</taxon>
        <taxon>Neopterygii</taxon>
        <taxon>Teleostei</taxon>
        <taxon>Ostariophysi</taxon>
        <taxon>Cypriniformes</taxon>
        <taxon>Cyprinidae</taxon>
        <taxon>Cyprininae</taxon>
        <taxon>Cyprinus</taxon>
    </lineage>
</organism>
<feature type="region of interest" description="Disordered" evidence="7">
    <location>
        <begin position="217"/>
        <end position="241"/>
    </location>
</feature>
<evidence type="ECO:0000256" key="7">
    <source>
        <dbReference type="SAM" id="MobiDB-lite"/>
    </source>
</evidence>
<dbReference type="Proteomes" id="UP001108240">
    <property type="component" value="Unplaced"/>
</dbReference>